<proteinExistence type="predicted"/>
<reference evidence="2 3" key="1">
    <citation type="submission" date="2016-02" db="EMBL/GenBank/DDBJ databases">
        <title>Genome analysis of coral dinoflagellate symbionts highlights evolutionary adaptations to a symbiotic lifestyle.</title>
        <authorList>
            <person name="Aranda M."/>
            <person name="Li Y."/>
            <person name="Liew Y.J."/>
            <person name="Baumgarten S."/>
            <person name="Simakov O."/>
            <person name="Wilson M."/>
            <person name="Piel J."/>
            <person name="Ashoor H."/>
            <person name="Bougouffa S."/>
            <person name="Bajic V.B."/>
            <person name="Ryu T."/>
            <person name="Ravasi T."/>
            <person name="Bayer T."/>
            <person name="Micklem G."/>
            <person name="Kim H."/>
            <person name="Bhak J."/>
            <person name="Lajeunesse T.C."/>
            <person name="Voolstra C.R."/>
        </authorList>
    </citation>
    <scope>NUCLEOTIDE SEQUENCE [LARGE SCALE GENOMIC DNA]</scope>
    <source>
        <strain evidence="2 3">CCMP2467</strain>
    </source>
</reference>
<keyword evidence="3" id="KW-1185">Reference proteome</keyword>
<evidence type="ECO:0000313" key="2">
    <source>
        <dbReference type="EMBL" id="OLP72991.1"/>
    </source>
</evidence>
<sequence length="93" mass="10582">MKKSMRNVVVDNPGAWSTRDCSIVNFMAHPEHSDEEQVQPAASDALEGSKDDESKSDQDPSGRRLRWESKEVKKQLDANAERAAWLKRLPFLK</sequence>
<evidence type="ECO:0000256" key="1">
    <source>
        <dbReference type="SAM" id="MobiDB-lite"/>
    </source>
</evidence>
<dbReference type="Proteomes" id="UP000186817">
    <property type="component" value="Unassembled WGS sequence"/>
</dbReference>
<organism evidence="2 3">
    <name type="scientific">Symbiodinium microadriaticum</name>
    <name type="common">Dinoflagellate</name>
    <name type="synonym">Zooxanthella microadriatica</name>
    <dbReference type="NCBI Taxonomy" id="2951"/>
    <lineage>
        <taxon>Eukaryota</taxon>
        <taxon>Sar</taxon>
        <taxon>Alveolata</taxon>
        <taxon>Dinophyceae</taxon>
        <taxon>Suessiales</taxon>
        <taxon>Symbiodiniaceae</taxon>
        <taxon>Symbiodinium</taxon>
    </lineage>
</organism>
<protein>
    <submittedName>
        <fullName evidence="2">Uncharacterized protein</fullName>
    </submittedName>
</protein>
<evidence type="ECO:0000313" key="3">
    <source>
        <dbReference type="Proteomes" id="UP000186817"/>
    </source>
</evidence>
<feature type="compositionally biased region" description="Basic and acidic residues" evidence="1">
    <location>
        <begin position="47"/>
        <end position="70"/>
    </location>
</feature>
<comment type="caution">
    <text evidence="2">The sequence shown here is derived from an EMBL/GenBank/DDBJ whole genome shotgun (WGS) entry which is preliminary data.</text>
</comment>
<gene>
    <name evidence="2" type="ORF">AK812_SmicGene47958</name>
</gene>
<dbReference type="AlphaFoldDB" id="A0A1Q9BQQ4"/>
<feature type="region of interest" description="Disordered" evidence="1">
    <location>
        <begin position="28"/>
        <end position="70"/>
    </location>
</feature>
<accession>A0A1Q9BQQ4</accession>
<name>A0A1Q9BQQ4_SYMMI</name>
<dbReference type="EMBL" id="LSRX01006747">
    <property type="protein sequence ID" value="OLP72991.1"/>
    <property type="molecule type" value="Genomic_DNA"/>
</dbReference>